<comment type="caution">
    <text evidence="2">The sequence shown here is derived from an EMBL/GenBank/DDBJ whole genome shotgun (WGS) entry which is preliminary data.</text>
</comment>
<feature type="transmembrane region" description="Helical" evidence="1">
    <location>
        <begin position="310"/>
        <end position="330"/>
    </location>
</feature>
<evidence type="ECO:0000256" key="1">
    <source>
        <dbReference type="SAM" id="Phobius"/>
    </source>
</evidence>
<reference evidence="2" key="1">
    <citation type="submission" date="2014-05" db="EMBL/GenBank/DDBJ databases">
        <title>Genome sequence of Mycobacterium aromaticivorans strain JS19b1T (= DSM 45407T).</title>
        <authorList>
            <person name="Kwak Y."/>
            <person name="Park G.-S."/>
            <person name="Li Q.X."/>
            <person name="Lee S.-E."/>
            <person name="Shin J.-H."/>
        </authorList>
    </citation>
    <scope>NUCLEOTIDE SEQUENCE [LARGE SCALE GENOMIC DNA]</scope>
    <source>
        <strain evidence="2">JS19b1</strain>
    </source>
</reference>
<name>A0A064CFS0_9MYCO</name>
<dbReference type="PROSITE" id="PS51257">
    <property type="entry name" value="PROKAR_LIPOPROTEIN"/>
    <property type="match status" value="1"/>
</dbReference>
<dbReference type="EMBL" id="JALN02000001">
    <property type="protein sequence ID" value="KDE97607.1"/>
    <property type="molecule type" value="Genomic_DNA"/>
</dbReference>
<dbReference type="RefSeq" id="WP_036338099.1">
    <property type="nucleotide sequence ID" value="NZ_JALN02000001.1"/>
</dbReference>
<keyword evidence="1" id="KW-1133">Transmembrane helix</keyword>
<sequence>MDLRWWPIALTAVACLAVCVALALTLPTAKADRTLRPLAHVDRLTALPEYARIRRRETVLAATTIALLVVVFLTAAVTAARPSGSGREFDALHPEDVMLCVAAPVTDGTTTQFLNHFARQATTFDVQRIGLTSPTVRVLPLTRDYQYAAQRLGDYGAPTPQQAAQFTRSVNYTDYAPNLRDTLALCMTGFGTEPTTHRRSLIYLGPSTFGPGGGRTLFSEQQVADMADKAGIQVNAISRVDVSDAAQRGDTELNALAERTGGRFFRYHAAGPGGSDPTLPDDLQAIAAHPAPVVLPGGARLSGQLPDQPGPLLITGLAAAALLGVALVVARR</sequence>
<dbReference type="AlphaFoldDB" id="A0A064CFS0"/>
<keyword evidence="1" id="KW-0472">Membrane</keyword>
<organism evidence="2 3">
    <name type="scientific">Mycolicibacterium aromaticivorans JS19b1 = JCM 16368</name>
    <dbReference type="NCBI Taxonomy" id="1440774"/>
    <lineage>
        <taxon>Bacteria</taxon>
        <taxon>Bacillati</taxon>
        <taxon>Actinomycetota</taxon>
        <taxon>Actinomycetes</taxon>
        <taxon>Mycobacteriales</taxon>
        <taxon>Mycobacteriaceae</taxon>
        <taxon>Mycolicibacterium</taxon>
    </lineage>
</organism>
<evidence type="ECO:0000313" key="2">
    <source>
        <dbReference type="EMBL" id="KDE97607.1"/>
    </source>
</evidence>
<keyword evidence="3" id="KW-1185">Reference proteome</keyword>
<dbReference type="eggNOG" id="COG2304">
    <property type="taxonomic scope" value="Bacteria"/>
</dbReference>
<evidence type="ECO:0008006" key="4">
    <source>
        <dbReference type="Google" id="ProtNLM"/>
    </source>
</evidence>
<proteinExistence type="predicted"/>
<keyword evidence="1" id="KW-0812">Transmembrane</keyword>
<protein>
    <recommendedName>
        <fullName evidence="4">VWFA domain-containing protein</fullName>
    </recommendedName>
</protein>
<accession>A0A064CFS0</accession>
<dbReference type="OrthoDB" id="4605582at2"/>
<evidence type="ECO:0000313" key="3">
    <source>
        <dbReference type="Proteomes" id="UP000022835"/>
    </source>
</evidence>
<gene>
    <name evidence="2" type="ORF">Y900_001325</name>
</gene>
<feature type="transmembrane region" description="Helical" evidence="1">
    <location>
        <begin position="59"/>
        <end position="80"/>
    </location>
</feature>
<dbReference type="STRING" id="1440774.Y900_001325"/>
<dbReference type="Proteomes" id="UP000022835">
    <property type="component" value="Unassembled WGS sequence"/>
</dbReference>
<feature type="transmembrane region" description="Helical" evidence="1">
    <location>
        <begin position="6"/>
        <end position="26"/>
    </location>
</feature>